<organism evidence="2 3">
    <name type="scientific">Romanomermis culicivorax</name>
    <name type="common">Nematode worm</name>
    <dbReference type="NCBI Taxonomy" id="13658"/>
    <lineage>
        <taxon>Eukaryota</taxon>
        <taxon>Metazoa</taxon>
        <taxon>Ecdysozoa</taxon>
        <taxon>Nematoda</taxon>
        <taxon>Enoplea</taxon>
        <taxon>Dorylaimia</taxon>
        <taxon>Mermithida</taxon>
        <taxon>Mermithoidea</taxon>
        <taxon>Mermithidae</taxon>
        <taxon>Romanomermis</taxon>
    </lineage>
</organism>
<sequence length="69" mass="8261">MHENAFCRPTSEKKSSIIGDMPKLPSLRAQECMFEHRDWRKCQDLVKNFRICMEEYERNKDVRALSVVK</sequence>
<dbReference type="PANTHER" id="PTHR13639:SF2">
    <property type="entry name" value="CYTOCHROME C OXIDASE ASSEMBLY FACTOR 4 HOMOLOG, MITOCHONDRIAL"/>
    <property type="match status" value="1"/>
</dbReference>
<dbReference type="AlphaFoldDB" id="A0A915HG28"/>
<name>A0A915HG28_ROMCU</name>
<keyword evidence="2" id="KW-1185">Reference proteome</keyword>
<reference evidence="3" key="1">
    <citation type="submission" date="2022-11" db="UniProtKB">
        <authorList>
            <consortium name="WormBaseParasite"/>
        </authorList>
    </citation>
    <scope>IDENTIFICATION</scope>
</reference>
<dbReference type="WBParaSite" id="nRc.2.0.1.t00358-RA">
    <property type="protein sequence ID" value="nRc.2.0.1.t00358-RA"/>
    <property type="gene ID" value="nRc.2.0.1.g00358"/>
</dbReference>
<feature type="compositionally biased region" description="Basic and acidic residues" evidence="1">
    <location>
        <begin position="1"/>
        <end position="15"/>
    </location>
</feature>
<evidence type="ECO:0000313" key="3">
    <source>
        <dbReference type="WBParaSite" id="nRc.2.0.1.t00358-RA"/>
    </source>
</evidence>
<evidence type="ECO:0000313" key="2">
    <source>
        <dbReference type="Proteomes" id="UP000887565"/>
    </source>
</evidence>
<accession>A0A915HG28</accession>
<feature type="region of interest" description="Disordered" evidence="1">
    <location>
        <begin position="1"/>
        <end position="20"/>
    </location>
</feature>
<evidence type="ECO:0000256" key="1">
    <source>
        <dbReference type="SAM" id="MobiDB-lite"/>
    </source>
</evidence>
<dbReference type="InterPro" id="IPR039870">
    <property type="entry name" value="Coa4-like"/>
</dbReference>
<proteinExistence type="predicted"/>
<dbReference type="GO" id="GO:0005758">
    <property type="term" value="C:mitochondrial intermembrane space"/>
    <property type="evidence" value="ECO:0007669"/>
    <property type="project" value="InterPro"/>
</dbReference>
<dbReference type="PANTHER" id="PTHR13639">
    <property type="entry name" value="CYTOCHROME C OXIDASE ASSEMBLY FACTOR 4 HOMOLOG, MITOCHONDRIAL"/>
    <property type="match status" value="1"/>
</dbReference>
<protein>
    <submittedName>
        <fullName evidence="3">CHCH domain-containing protein</fullName>
    </submittedName>
</protein>
<dbReference type="GO" id="GO:0033617">
    <property type="term" value="P:mitochondrial respiratory chain complex IV assembly"/>
    <property type="evidence" value="ECO:0007669"/>
    <property type="project" value="InterPro"/>
</dbReference>
<dbReference type="Proteomes" id="UP000887565">
    <property type="component" value="Unplaced"/>
</dbReference>